<feature type="non-terminal residue" evidence="6">
    <location>
        <position position="1"/>
    </location>
</feature>
<dbReference type="AlphaFoldDB" id="A0A7L0TIN7"/>
<gene>
    <name evidence="6" type="primary">Cul9_4</name>
    <name evidence="5" type="synonym">Cul9_0</name>
    <name evidence="6" type="ORF">PODPOD_R01269</name>
    <name evidence="5" type="ORF">PODPOD_R03944</name>
</gene>
<protein>
    <submittedName>
        <fullName evidence="6">CUL9 protein</fullName>
    </submittedName>
</protein>
<dbReference type="PROSITE" id="PS50069">
    <property type="entry name" value="CULLIN_2"/>
    <property type="match status" value="1"/>
</dbReference>
<dbReference type="Gene3D" id="2.60.120.260">
    <property type="entry name" value="Galactose-binding domain-like"/>
    <property type="match status" value="1"/>
</dbReference>
<keyword evidence="7" id="KW-1185">Reference proteome</keyword>
<dbReference type="InterPro" id="IPR036317">
    <property type="entry name" value="Cullin_homology_sf"/>
</dbReference>
<accession>A0A7L0TIN7</accession>
<reference evidence="6 7" key="1">
    <citation type="submission" date="2019-09" db="EMBL/GenBank/DDBJ databases">
        <title>Bird 10,000 Genomes (B10K) Project - Family phase.</title>
        <authorList>
            <person name="Zhang G."/>
        </authorList>
    </citation>
    <scope>NUCLEOTIDE SEQUENCE [LARGE SCALE GENOMIC DNA]</scope>
    <source>
        <strain evidence="6">B10K-DU-009-04</strain>
        <tissue evidence="6">Mixed tissue sample</tissue>
    </source>
</reference>
<dbReference type="SUPFAM" id="SSF49785">
    <property type="entry name" value="Galactose-binding domain-like"/>
    <property type="match status" value="1"/>
</dbReference>
<comment type="similarity">
    <text evidence="2">Belongs to the cullin family.</text>
</comment>
<comment type="caution">
    <text evidence="6">The sequence shown here is derived from an EMBL/GenBank/DDBJ whole genome shotgun (WGS) entry which is preliminary data.</text>
</comment>
<evidence type="ECO:0000259" key="3">
    <source>
        <dbReference type="PROSITE" id="PS50069"/>
    </source>
</evidence>
<dbReference type="PANTHER" id="PTHR22771:SF4">
    <property type="entry name" value="CULLIN 7-RELATED"/>
    <property type="match status" value="1"/>
</dbReference>
<keyword evidence="1" id="KW-0832">Ubl conjugation</keyword>
<dbReference type="SUPFAM" id="SSF75632">
    <property type="entry name" value="Cullin homology domain"/>
    <property type="match status" value="1"/>
</dbReference>
<sequence>REMSMLVASEDSSYMPARVVVLGGDNPATIRTELNAVTILPSDSRVILLENMTRFWPVIQIRVKRCQQGGIDTRVRGIEVLGPKPTFWPIFKEQLCRRTFLSFAAQAHAWCQEICRDRGQLLQLFDRLNQVLQHEQGFANRFLPDDEAAWALGRTCWEALVNPLVQSITSPDSHGTSPLAWLLSEYLESEELPRRATGCSAVFGSRVRRLTQLLVHVDPGGPEPEEARAAGDLGLSLGRREGAEEQGGASQGCKSSGLWGILQCWRDVVQQQVQQFLEAAGQAPDLVERYCRLYQRLRGATEELFGQQAAFVLALGQGFAGALLQLSFLTTLHVSEQFARYLDGQLQELHGTVGSAGQLQQILEPFIVFSGLELAHTFEHFYRHYLGDRLLVQGPSWLEGAIVEQIGLCFPSRFPQEMLSNLAESEELQQQFHLFQLQEQDKRLLELD</sequence>
<evidence type="ECO:0000259" key="4">
    <source>
        <dbReference type="PROSITE" id="PS51284"/>
    </source>
</evidence>
<feature type="domain" description="DOC" evidence="4">
    <location>
        <begin position="1"/>
        <end position="107"/>
    </location>
</feature>
<dbReference type="InterPro" id="IPR016158">
    <property type="entry name" value="Cullin_homology"/>
</dbReference>
<dbReference type="InterPro" id="IPR008979">
    <property type="entry name" value="Galactose-bd-like_sf"/>
</dbReference>
<dbReference type="OrthoDB" id="9908599at2759"/>
<dbReference type="InterPro" id="IPR045093">
    <property type="entry name" value="Cullin"/>
</dbReference>
<evidence type="ECO:0000256" key="2">
    <source>
        <dbReference type="PROSITE-ProRule" id="PRU00330"/>
    </source>
</evidence>
<name>A0A7L0TIN7_PODPO</name>
<evidence type="ECO:0000313" key="7">
    <source>
        <dbReference type="Proteomes" id="UP000555275"/>
    </source>
</evidence>
<feature type="non-terminal residue" evidence="6">
    <location>
        <position position="448"/>
    </location>
</feature>
<organism evidence="6 7">
    <name type="scientific">Podilymbus podiceps</name>
    <name type="common">Pied-billed grebe</name>
    <dbReference type="NCBI Taxonomy" id="9252"/>
    <lineage>
        <taxon>Eukaryota</taxon>
        <taxon>Metazoa</taxon>
        <taxon>Chordata</taxon>
        <taxon>Craniata</taxon>
        <taxon>Vertebrata</taxon>
        <taxon>Euteleostomi</taxon>
        <taxon>Archelosauria</taxon>
        <taxon>Archosauria</taxon>
        <taxon>Dinosauria</taxon>
        <taxon>Saurischia</taxon>
        <taxon>Theropoda</taxon>
        <taxon>Coelurosauria</taxon>
        <taxon>Aves</taxon>
        <taxon>Neognathae</taxon>
        <taxon>Neoaves</taxon>
        <taxon>Mirandornithes</taxon>
        <taxon>Podicipediformes</taxon>
        <taxon>Podicipedidae</taxon>
        <taxon>Podilymbus</taxon>
    </lineage>
</organism>
<feature type="domain" description="Cullin family profile" evidence="3">
    <location>
        <begin position="333"/>
        <end position="448"/>
    </location>
</feature>
<dbReference type="InterPro" id="IPR004939">
    <property type="entry name" value="APC_su10/DOC_dom"/>
</dbReference>
<dbReference type="SMART" id="SM01337">
    <property type="entry name" value="APC10"/>
    <property type="match status" value="1"/>
</dbReference>
<proteinExistence type="inferred from homology"/>
<dbReference type="PROSITE" id="PS51284">
    <property type="entry name" value="DOC"/>
    <property type="match status" value="1"/>
</dbReference>
<evidence type="ECO:0000313" key="5">
    <source>
        <dbReference type="EMBL" id="NXL51669.1"/>
    </source>
</evidence>
<dbReference type="EMBL" id="VXAO01001354">
    <property type="protein sequence ID" value="NXL51669.1"/>
    <property type="molecule type" value="Genomic_DNA"/>
</dbReference>
<evidence type="ECO:0000256" key="1">
    <source>
        <dbReference type="ARBA" id="ARBA00022843"/>
    </source>
</evidence>
<dbReference type="Proteomes" id="UP000555275">
    <property type="component" value="Unassembled WGS sequence"/>
</dbReference>
<dbReference type="EMBL" id="VXAO01003256">
    <property type="protein sequence ID" value="NXL54567.1"/>
    <property type="molecule type" value="Genomic_DNA"/>
</dbReference>
<evidence type="ECO:0000313" key="6">
    <source>
        <dbReference type="EMBL" id="NXL54567.1"/>
    </source>
</evidence>
<dbReference type="PANTHER" id="PTHR22771">
    <property type="entry name" value="CULLIN AND GALACTOSE-BINDING DOMAIN-CONTAINING"/>
    <property type="match status" value="1"/>
</dbReference>